<keyword evidence="7 10" id="KW-0511">Multifunctional enzyme</keyword>
<proteinExistence type="inferred from homology"/>
<dbReference type="InterPro" id="IPR011607">
    <property type="entry name" value="MGS-like_dom"/>
</dbReference>
<dbReference type="Pfam" id="PF01808">
    <property type="entry name" value="AICARFT_IMPCHas"/>
    <property type="match status" value="1"/>
</dbReference>
<dbReference type="GO" id="GO:0004643">
    <property type="term" value="F:phosphoribosylaminoimidazolecarboxamide formyltransferase activity"/>
    <property type="evidence" value="ECO:0007669"/>
    <property type="project" value="UniProtKB-UniRule"/>
</dbReference>
<reference evidence="12 13" key="1">
    <citation type="journal article" date="2009" name="Stand. Genomic Sci.">
        <title>Complete genome sequence of Rhodothermus marinus type strain (R-10).</title>
        <authorList>
            <person name="Nolan M."/>
            <person name="Tindall B.J."/>
            <person name="Pomrenke H."/>
            <person name="Lapidus A."/>
            <person name="Copeland A."/>
            <person name="Glavina Del Rio T."/>
            <person name="Lucas S."/>
            <person name="Chen F."/>
            <person name="Tice H."/>
            <person name="Cheng J.F."/>
            <person name="Saunders E."/>
            <person name="Han C."/>
            <person name="Bruce D."/>
            <person name="Goodwin L."/>
            <person name="Chain P."/>
            <person name="Pitluck S."/>
            <person name="Ovchinikova G."/>
            <person name="Pati A."/>
            <person name="Ivanova N."/>
            <person name="Mavromatis K."/>
            <person name="Chen A."/>
            <person name="Palaniappan K."/>
            <person name="Land M."/>
            <person name="Hauser L."/>
            <person name="Chang Y.J."/>
            <person name="Jeffries C.D."/>
            <person name="Brettin T."/>
            <person name="Goker M."/>
            <person name="Bristow J."/>
            <person name="Eisen J.A."/>
            <person name="Markowitz V."/>
            <person name="Hugenholtz P."/>
            <person name="Kyrpides N.C."/>
            <person name="Klenk H.P."/>
            <person name="Detter J.C."/>
        </authorList>
    </citation>
    <scope>NUCLEOTIDE SEQUENCE [LARGE SCALE GENOMIC DNA]</scope>
    <source>
        <strain evidence="13">ATCC 43812 / DSM 4252 / R-10</strain>
    </source>
</reference>
<evidence type="ECO:0000256" key="2">
    <source>
        <dbReference type="ARBA" id="ARBA00004954"/>
    </source>
</evidence>
<evidence type="ECO:0000256" key="3">
    <source>
        <dbReference type="ARBA" id="ARBA00007667"/>
    </source>
</evidence>
<dbReference type="InterPro" id="IPR002695">
    <property type="entry name" value="PurH-like"/>
</dbReference>
<feature type="domain" description="MGS-like" evidence="11">
    <location>
        <begin position="12"/>
        <end position="160"/>
    </location>
</feature>
<dbReference type="HAMAP" id="MF_00139">
    <property type="entry name" value="PurH"/>
    <property type="match status" value="1"/>
</dbReference>
<dbReference type="RefSeq" id="WP_012844367.1">
    <property type="nucleotide sequence ID" value="NC_013501.1"/>
</dbReference>
<dbReference type="EC" id="2.1.2.3" evidence="10"/>
<dbReference type="CDD" id="cd01421">
    <property type="entry name" value="IMPCH"/>
    <property type="match status" value="1"/>
</dbReference>
<dbReference type="PROSITE" id="PS51855">
    <property type="entry name" value="MGS"/>
    <property type="match status" value="1"/>
</dbReference>
<dbReference type="Proteomes" id="UP000002221">
    <property type="component" value="Chromosome"/>
</dbReference>
<dbReference type="AlphaFoldDB" id="D0MJU8"/>
<evidence type="ECO:0000313" key="12">
    <source>
        <dbReference type="EMBL" id="ACY48756.1"/>
    </source>
</evidence>
<dbReference type="InterPro" id="IPR024051">
    <property type="entry name" value="AICAR_Tfase_dup_dom_sf"/>
</dbReference>
<comment type="domain">
    <text evidence="10">The IMP cyclohydrolase activity resides in the N-terminal region.</text>
</comment>
<dbReference type="GO" id="GO:0006189">
    <property type="term" value="P:'de novo' IMP biosynthetic process"/>
    <property type="evidence" value="ECO:0007669"/>
    <property type="project" value="UniProtKB-UniRule"/>
</dbReference>
<evidence type="ECO:0000256" key="1">
    <source>
        <dbReference type="ARBA" id="ARBA00004844"/>
    </source>
</evidence>
<keyword evidence="4 10" id="KW-0808">Transferase</keyword>
<dbReference type="STRING" id="518766.Rmar_1873"/>
<dbReference type="FunFam" id="3.40.140.20:FF:000001">
    <property type="entry name" value="Bifunctional purine biosynthesis protein PurH"/>
    <property type="match status" value="1"/>
</dbReference>
<evidence type="ECO:0000256" key="7">
    <source>
        <dbReference type="ARBA" id="ARBA00023268"/>
    </source>
</evidence>
<protein>
    <recommendedName>
        <fullName evidence="10">Bifunctional purine biosynthesis protein PurH</fullName>
    </recommendedName>
    <domain>
        <recommendedName>
            <fullName evidence="10">Phosphoribosylaminoimidazolecarboxamide formyltransferase</fullName>
            <ecNumber evidence="10">2.1.2.3</ecNumber>
        </recommendedName>
        <alternativeName>
            <fullName evidence="10">AICAR transformylase</fullName>
        </alternativeName>
    </domain>
    <domain>
        <recommendedName>
            <fullName evidence="10">IMP cyclohydrolase</fullName>
            <ecNumber evidence="10">3.5.4.10</ecNumber>
        </recommendedName>
        <alternativeName>
            <fullName evidence="10">ATIC</fullName>
        </alternativeName>
        <alternativeName>
            <fullName evidence="10">IMP synthase</fullName>
        </alternativeName>
        <alternativeName>
            <fullName evidence="10">Inosinicase</fullName>
        </alternativeName>
    </domain>
</protein>
<accession>D0MJU8</accession>
<dbReference type="Gene3D" id="3.40.50.1380">
    <property type="entry name" value="Methylglyoxal synthase-like domain"/>
    <property type="match status" value="1"/>
</dbReference>
<dbReference type="OrthoDB" id="9802065at2"/>
<organism evidence="12 13">
    <name type="scientific">Rhodothermus marinus (strain ATCC 43812 / DSM 4252 / R-10)</name>
    <name type="common">Rhodothermus obamensis</name>
    <dbReference type="NCBI Taxonomy" id="518766"/>
    <lineage>
        <taxon>Bacteria</taxon>
        <taxon>Pseudomonadati</taxon>
        <taxon>Rhodothermota</taxon>
        <taxon>Rhodothermia</taxon>
        <taxon>Rhodothermales</taxon>
        <taxon>Rhodothermaceae</taxon>
        <taxon>Rhodothermus</taxon>
    </lineage>
</organism>
<dbReference type="PIRSF" id="PIRSF000414">
    <property type="entry name" value="AICARFT_IMPCHas"/>
    <property type="match status" value="1"/>
</dbReference>
<keyword evidence="13" id="KW-1185">Reference proteome</keyword>
<evidence type="ECO:0000256" key="4">
    <source>
        <dbReference type="ARBA" id="ARBA00022679"/>
    </source>
</evidence>
<dbReference type="InterPro" id="IPR036914">
    <property type="entry name" value="MGS-like_dom_sf"/>
</dbReference>
<dbReference type="Gene3D" id="3.40.140.20">
    <property type="match status" value="2"/>
</dbReference>
<dbReference type="HOGENOM" id="CLU_016316_5_2_10"/>
<evidence type="ECO:0000256" key="9">
    <source>
        <dbReference type="ARBA" id="ARBA00050687"/>
    </source>
</evidence>
<comment type="pathway">
    <text evidence="2 10">Purine metabolism; IMP biosynthesis via de novo pathway; 5-formamido-1-(5-phospho-D-ribosyl)imidazole-4-carboxamide from 5-amino-1-(5-phospho-D-ribosyl)imidazole-4-carboxamide (10-formyl THF route): step 1/1.</text>
</comment>
<dbReference type="eggNOG" id="COG0138">
    <property type="taxonomic scope" value="Bacteria"/>
</dbReference>
<evidence type="ECO:0000256" key="5">
    <source>
        <dbReference type="ARBA" id="ARBA00022755"/>
    </source>
</evidence>
<keyword evidence="5 10" id="KW-0658">Purine biosynthesis</keyword>
<comment type="pathway">
    <text evidence="1 10">Purine metabolism; IMP biosynthesis via de novo pathway; IMP from 5-formamido-1-(5-phospho-D-ribosyl)imidazole-4-carboxamide: step 1/1.</text>
</comment>
<evidence type="ECO:0000259" key="11">
    <source>
        <dbReference type="PROSITE" id="PS51855"/>
    </source>
</evidence>
<comment type="catalytic activity">
    <reaction evidence="8 10">
        <text>(6R)-10-formyltetrahydrofolate + 5-amino-1-(5-phospho-beta-D-ribosyl)imidazole-4-carboxamide = 5-formamido-1-(5-phospho-D-ribosyl)imidazole-4-carboxamide + (6S)-5,6,7,8-tetrahydrofolate</text>
        <dbReference type="Rhea" id="RHEA:22192"/>
        <dbReference type="ChEBI" id="CHEBI:57453"/>
        <dbReference type="ChEBI" id="CHEBI:58467"/>
        <dbReference type="ChEBI" id="CHEBI:58475"/>
        <dbReference type="ChEBI" id="CHEBI:195366"/>
        <dbReference type="EC" id="2.1.2.3"/>
    </reaction>
</comment>
<sequence>MLHQPRTHEPPPDLQPVRRALLSVFDKTGLVDFARRLAALGVELISTGGTARTLRETGLTVRDVSELTGFPEILDGRVKTLHPAVHGGLLARRNVPEDLAQLERHGIAPIDLVVVNLYPFEQAVEQAPDDEALAVENIDIGGPTLIRAAAKNFFFTAVVVDPSDYDAIAEELAQHAGALTLATRRRLAQKAFARTAAYDRAIAAYLERRLQPAAPEPLPPRLTIDLPRVQILRYGENPHQQAALYGNPERFFRQLHGKALSFNNLLDLSAALRLIDEFREADPTCAILKHTNPCGVATADTLAEAYARAFATDRRSPFGGIVVVNRPLDRETAEAIDQIFTEVIIAPDFEEGVLDFLKKKANRRIIQQLRPVQEELDVRSAVGGLLVQEPDGPLPPLEALRSSWRVVTRRAPTEAEWRDLDFAWRVVKHVKSNAIVYARDRATLGIGAGQMSRVDASEIAVLKGKREGHDFTGSVVASDAFFPFADGLLAAVESGARAVIQPGGSIRDDEVIQAADAHDVAMVFTGTRHFRH</sequence>
<dbReference type="PANTHER" id="PTHR11692">
    <property type="entry name" value="BIFUNCTIONAL PURINE BIOSYNTHESIS PROTEIN PURH"/>
    <property type="match status" value="1"/>
</dbReference>
<evidence type="ECO:0000256" key="8">
    <source>
        <dbReference type="ARBA" id="ARBA00050488"/>
    </source>
</evidence>
<dbReference type="SMART" id="SM00798">
    <property type="entry name" value="AICARFT_IMPCHas"/>
    <property type="match status" value="1"/>
</dbReference>
<dbReference type="EC" id="3.5.4.10" evidence="10"/>
<name>D0MJU8_RHOM4</name>
<dbReference type="NCBIfam" id="NF002049">
    <property type="entry name" value="PRK00881.1"/>
    <property type="match status" value="1"/>
</dbReference>
<keyword evidence="6 10" id="KW-0378">Hydrolase</keyword>
<evidence type="ECO:0000256" key="10">
    <source>
        <dbReference type="HAMAP-Rule" id="MF_00139"/>
    </source>
</evidence>
<dbReference type="FunFam" id="3.40.50.1380:FF:000001">
    <property type="entry name" value="Bifunctional purine biosynthesis protein PurH"/>
    <property type="match status" value="1"/>
</dbReference>
<dbReference type="KEGG" id="rmr:Rmar_1873"/>
<comment type="catalytic activity">
    <reaction evidence="9 10">
        <text>IMP + H2O = 5-formamido-1-(5-phospho-D-ribosyl)imidazole-4-carboxamide</text>
        <dbReference type="Rhea" id="RHEA:18445"/>
        <dbReference type="ChEBI" id="CHEBI:15377"/>
        <dbReference type="ChEBI" id="CHEBI:58053"/>
        <dbReference type="ChEBI" id="CHEBI:58467"/>
        <dbReference type="EC" id="3.5.4.10"/>
    </reaction>
</comment>
<gene>
    <name evidence="10" type="primary">purH</name>
    <name evidence="12" type="ordered locus">Rmar_1873</name>
</gene>
<dbReference type="GO" id="GO:0005829">
    <property type="term" value="C:cytosol"/>
    <property type="evidence" value="ECO:0007669"/>
    <property type="project" value="TreeGrafter"/>
</dbReference>
<dbReference type="UniPathway" id="UPA00074">
    <property type="reaction ID" value="UER00133"/>
</dbReference>
<dbReference type="Pfam" id="PF02142">
    <property type="entry name" value="MGS"/>
    <property type="match status" value="1"/>
</dbReference>
<dbReference type="GO" id="GO:0003937">
    <property type="term" value="F:IMP cyclohydrolase activity"/>
    <property type="evidence" value="ECO:0007669"/>
    <property type="project" value="UniProtKB-UniRule"/>
</dbReference>
<dbReference type="NCBIfam" id="TIGR00355">
    <property type="entry name" value="purH"/>
    <property type="match status" value="1"/>
</dbReference>
<dbReference type="EMBL" id="CP001807">
    <property type="protein sequence ID" value="ACY48756.1"/>
    <property type="molecule type" value="Genomic_DNA"/>
</dbReference>
<dbReference type="PANTHER" id="PTHR11692:SF0">
    <property type="entry name" value="BIFUNCTIONAL PURINE BIOSYNTHESIS PROTEIN ATIC"/>
    <property type="match status" value="1"/>
</dbReference>
<evidence type="ECO:0000256" key="6">
    <source>
        <dbReference type="ARBA" id="ARBA00022801"/>
    </source>
</evidence>
<comment type="similarity">
    <text evidence="3 10">Belongs to the PurH family.</text>
</comment>
<dbReference type="SUPFAM" id="SSF53927">
    <property type="entry name" value="Cytidine deaminase-like"/>
    <property type="match status" value="1"/>
</dbReference>
<dbReference type="SMART" id="SM00851">
    <property type="entry name" value="MGS"/>
    <property type="match status" value="1"/>
</dbReference>
<dbReference type="InterPro" id="IPR016193">
    <property type="entry name" value="Cytidine_deaminase-like"/>
</dbReference>
<evidence type="ECO:0000313" key="13">
    <source>
        <dbReference type="Proteomes" id="UP000002221"/>
    </source>
</evidence>
<dbReference type="SUPFAM" id="SSF52335">
    <property type="entry name" value="Methylglyoxal synthase-like"/>
    <property type="match status" value="1"/>
</dbReference>